<evidence type="ECO:0000313" key="8">
    <source>
        <dbReference type="Proteomes" id="UP001346149"/>
    </source>
</evidence>
<reference evidence="7 8" key="1">
    <citation type="journal article" date="2023" name="Hortic Res">
        <title>Pangenome of water caltrop reveals structural variations and asymmetric subgenome divergence after allopolyploidization.</title>
        <authorList>
            <person name="Zhang X."/>
            <person name="Chen Y."/>
            <person name="Wang L."/>
            <person name="Yuan Y."/>
            <person name="Fang M."/>
            <person name="Shi L."/>
            <person name="Lu R."/>
            <person name="Comes H.P."/>
            <person name="Ma Y."/>
            <person name="Chen Y."/>
            <person name="Huang G."/>
            <person name="Zhou Y."/>
            <person name="Zheng Z."/>
            <person name="Qiu Y."/>
        </authorList>
    </citation>
    <scope>NUCLEOTIDE SEQUENCE [LARGE SCALE GENOMIC DNA]</scope>
    <source>
        <strain evidence="7">F231</strain>
    </source>
</reference>
<comment type="caution">
    <text evidence="7">The sequence shown here is derived from an EMBL/GenBank/DDBJ whole genome shotgun (WGS) entry which is preliminary data.</text>
</comment>
<keyword evidence="2" id="KW-0805">Transcription regulation</keyword>
<keyword evidence="5" id="KW-0539">Nucleus</keyword>
<evidence type="ECO:0000256" key="4">
    <source>
        <dbReference type="ARBA" id="ARBA00023163"/>
    </source>
</evidence>
<dbReference type="Gene3D" id="2.170.150.80">
    <property type="entry name" value="NAC domain"/>
    <property type="match status" value="1"/>
</dbReference>
<dbReference type="PROSITE" id="PS51005">
    <property type="entry name" value="NAC"/>
    <property type="match status" value="1"/>
</dbReference>
<accession>A0AAN7LCR1</accession>
<proteinExistence type="predicted"/>
<dbReference type="InterPro" id="IPR036093">
    <property type="entry name" value="NAC_dom_sf"/>
</dbReference>
<dbReference type="Proteomes" id="UP001346149">
    <property type="component" value="Unassembled WGS sequence"/>
</dbReference>
<dbReference type="SUPFAM" id="SSF101941">
    <property type="entry name" value="NAC domain"/>
    <property type="match status" value="1"/>
</dbReference>
<evidence type="ECO:0000256" key="1">
    <source>
        <dbReference type="ARBA" id="ARBA00004123"/>
    </source>
</evidence>
<organism evidence="7 8">
    <name type="scientific">Trapa natans</name>
    <name type="common">Water chestnut</name>
    <dbReference type="NCBI Taxonomy" id="22666"/>
    <lineage>
        <taxon>Eukaryota</taxon>
        <taxon>Viridiplantae</taxon>
        <taxon>Streptophyta</taxon>
        <taxon>Embryophyta</taxon>
        <taxon>Tracheophyta</taxon>
        <taxon>Spermatophyta</taxon>
        <taxon>Magnoliopsida</taxon>
        <taxon>eudicotyledons</taxon>
        <taxon>Gunneridae</taxon>
        <taxon>Pentapetalae</taxon>
        <taxon>rosids</taxon>
        <taxon>malvids</taxon>
        <taxon>Myrtales</taxon>
        <taxon>Lythraceae</taxon>
        <taxon>Trapa</taxon>
    </lineage>
</organism>
<evidence type="ECO:0000256" key="3">
    <source>
        <dbReference type="ARBA" id="ARBA00023125"/>
    </source>
</evidence>
<gene>
    <name evidence="7" type="ORF">SAY86_016226</name>
</gene>
<sequence>MGFGWCAGKALFGEKEWYFFSPRDRKYPNGSRPNRVAGTGYWKATGTDKVITTEGRRVGIKKALVFYVGKAPKGTKTNWIMHEYRLHETRYRNSGSSKLDDWVLCRIYKKNSSSSQEPLAILSAAASSGKEHSHASSSSSSSLDDMLEALPGMDGQFFAHAHPRMHTVKAEHQPQGQKPYLQSCLESSSFNWAALAGSSSGGPEPSYAQPQPHLANYANNDASYALAVPPPPMPTAAATQLWRQAFNPMADQEVQSGLRGGARQQLGAFHQGSGLLEQAPTTSIDPLLYRYPASQSTGFDYRQ</sequence>
<keyword evidence="8" id="KW-1185">Reference proteome</keyword>
<evidence type="ECO:0000256" key="5">
    <source>
        <dbReference type="ARBA" id="ARBA00023242"/>
    </source>
</evidence>
<dbReference type="PANTHER" id="PTHR31744">
    <property type="entry name" value="PROTEIN CUP-SHAPED COTYLEDON 2-RELATED"/>
    <property type="match status" value="1"/>
</dbReference>
<dbReference type="AlphaFoldDB" id="A0AAN7LCR1"/>
<dbReference type="EMBL" id="JAXQNO010000016">
    <property type="protein sequence ID" value="KAK4782124.1"/>
    <property type="molecule type" value="Genomic_DNA"/>
</dbReference>
<keyword evidence="3" id="KW-0238">DNA-binding</keyword>
<dbReference type="InterPro" id="IPR003441">
    <property type="entry name" value="NAC-dom"/>
</dbReference>
<dbReference type="GO" id="GO:0005634">
    <property type="term" value="C:nucleus"/>
    <property type="evidence" value="ECO:0007669"/>
    <property type="project" value="UniProtKB-SubCell"/>
</dbReference>
<evidence type="ECO:0000313" key="7">
    <source>
        <dbReference type="EMBL" id="KAK4782124.1"/>
    </source>
</evidence>
<feature type="domain" description="NAC" evidence="6">
    <location>
        <begin position="1"/>
        <end position="110"/>
    </location>
</feature>
<dbReference type="PANTHER" id="PTHR31744:SF233">
    <property type="entry name" value="NAC DOMAIN-CONTAINING PROTEIN 72-LIKE"/>
    <property type="match status" value="1"/>
</dbReference>
<evidence type="ECO:0000256" key="2">
    <source>
        <dbReference type="ARBA" id="ARBA00023015"/>
    </source>
</evidence>
<protein>
    <recommendedName>
        <fullName evidence="6">NAC domain-containing protein</fullName>
    </recommendedName>
</protein>
<name>A0AAN7LCR1_TRANT</name>
<dbReference type="Pfam" id="PF02365">
    <property type="entry name" value="NAM"/>
    <property type="match status" value="1"/>
</dbReference>
<dbReference type="GO" id="GO:0006355">
    <property type="term" value="P:regulation of DNA-templated transcription"/>
    <property type="evidence" value="ECO:0007669"/>
    <property type="project" value="InterPro"/>
</dbReference>
<comment type="subcellular location">
    <subcellularLocation>
        <location evidence="1">Nucleus</location>
    </subcellularLocation>
</comment>
<evidence type="ECO:0000259" key="6">
    <source>
        <dbReference type="PROSITE" id="PS51005"/>
    </source>
</evidence>
<dbReference type="GO" id="GO:0003677">
    <property type="term" value="F:DNA binding"/>
    <property type="evidence" value="ECO:0007669"/>
    <property type="project" value="UniProtKB-KW"/>
</dbReference>
<keyword evidence="4" id="KW-0804">Transcription</keyword>